<dbReference type="Gene3D" id="3.40.50.12170">
    <property type="entry name" value="Uncharacterised protein PF07075, DUF1343"/>
    <property type="match status" value="1"/>
</dbReference>
<evidence type="ECO:0000259" key="3">
    <source>
        <dbReference type="Pfam" id="PF20732"/>
    </source>
</evidence>
<dbReference type="Pfam" id="PF20732">
    <property type="entry name" value="NamZ_C"/>
    <property type="match status" value="1"/>
</dbReference>
<dbReference type="InterPro" id="IPR048503">
    <property type="entry name" value="NamZ_C"/>
</dbReference>
<dbReference type="SUPFAM" id="SSF56601">
    <property type="entry name" value="beta-lactamase/transpeptidase-like"/>
    <property type="match status" value="1"/>
</dbReference>
<proteinExistence type="predicted"/>
<dbReference type="PANTHER" id="PTHR42915">
    <property type="entry name" value="HYPOTHETICAL 460 KDA PROTEIN IN FEUA-SIGW INTERGENIC REGION [PRECURSOR]"/>
    <property type="match status" value="1"/>
</dbReference>
<dbReference type="GO" id="GO:0033922">
    <property type="term" value="F:peptidoglycan beta-N-acetylmuramidase activity"/>
    <property type="evidence" value="ECO:0007669"/>
    <property type="project" value="InterPro"/>
</dbReference>
<evidence type="ECO:0000259" key="1">
    <source>
        <dbReference type="Pfam" id="PF00144"/>
    </source>
</evidence>
<protein>
    <submittedName>
        <fullName evidence="4">Uncharacterized protein</fullName>
    </submittedName>
</protein>
<dbReference type="EMBL" id="UINC01013523">
    <property type="protein sequence ID" value="SVA58363.1"/>
    <property type="molecule type" value="Genomic_DNA"/>
</dbReference>
<dbReference type="InterPro" id="IPR012338">
    <property type="entry name" value="Beta-lactam/transpept-like"/>
</dbReference>
<reference evidence="4" key="1">
    <citation type="submission" date="2018-05" db="EMBL/GenBank/DDBJ databases">
        <authorList>
            <person name="Lanie J.A."/>
            <person name="Ng W.-L."/>
            <person name="Kazmierczak K.M."/>
            <person name="Andrzejewski T.M."/>
            <person name="Davidsen T.M."/>
            <person name="Wayne K.J."/>
            <person name="Tettelin H."/>
            <person name="Glass J.I."/>
            <person name="Rusch D."/>
            <person name="Podicherti R."/>
            <person name="Tsui H.-C.T."/>
            <person name="Winkler M.E."/>
        </authorList>
    </citation>
    <scope>NUCLEOTIDE SEQUENCE</scope>
</reference>
<dbReference type="Pfam" id="PF00144">
    <property type="entry name" value="Beta-lactamase"/>
    <property type="match status" value="1"/>
</dbReference>
<dbReference type="InterPro" id="IPR048502">
    <property type="entry name" value="NamZ_N"/>
</dbReference>
<feature type="non-terminal residue" evidence="4">
    <location>
        <position position="767"/>
    </location>
</feature>
<feature type="domain" description="Beta-lactamase-related" evidence="1">
    <location>
        <begin position="49"/>
        <end position="394"/>
    </location>
</feature>
<dbReference type="AlphaFoldDB" id="A0A381X2D0"/>
<evidence type="ECO:0000259" key="2">
    <source>
        <dbReference type="Pfam" id="PF07075"/>
    </source>
</evidence>
<name>A0A381X2D0_9ZZZZ</name>
<dbReference type="Pfam" id="PF07075">
    <property type="entry name" value="NamZ_N"/>
    <property type="match status" value="1"/>
</dbReference>
<sequence length="767" mass="83404">MPTTSNHSLRRRLASLVLLIGFTFLLTGGSTVLAQEATPPFDTEKLFSVDRLITQAIDDGELPGAVVVVGYGDQIVYQKAFGSRVVSQGQGLEEMTVDTIFDLASLTKVVATTTSIMMLVEMGEIRLRDRIATFIPEFARYGKENVTIHHLLTHMSGLRPDLDLNRSWRGSDVAIQLATEEILLASPGTKFIYSDINFFLLGEIVRRVSEMPLDEFAQTKVFEPLGMSDTMFRPPRSMQPRIAPTESCTMYGWPCGGDGATMLRGVVHDPTSRRMGGVAGHAGLFSTVSDLVRFCRMLLAGGVIEGVRIFSPLTVATMTSVATPATEPNRRGLGWDIDSVFSSNRGEFFSIGSFGHTGFTGTSLWIDPRTKTFVVFLSSRLHPDGTGNVVALRARVATAVAAAITDIPELDVTVAELISTDFGPVGEVPNVPRSPVLNGIDVLRASDFDQLKDKRVGLLTNHTGLALDGTATADLLWQAEGVELLSLFSPEHGIRGVKDSAVPSSRDEATGIPIYSLYGDTRRPTLEMLEGLDVLVVDLQDVGARFYTYMSTMAYVMEAGAKHGVAVMVLDRPNPINGTQIEGPIQDQEARGFTGYFPMPIRHGLTLGELAQLFNVELSIGADLTVVAMEGWQRDAWFEATAQRWVNPSPNMRNLIQASLYAGIGAIEGTNISVGRGTDTPFEQIGAPWIDGLALAKRMNERMLPGVGFYPVSFVPNGSKYVGERCEGVFILVLDRQLLRPVRVGLELASALQELYGSQFDLDAAAR</sequence>
<feature type="domain" description="Peptidoglycan beta-N-acetylmuramidase NamZ N-terminal" evidence="2">
    <location>
        <begin position="456"/>
        <end position="655"/>
    </location>
</feature>
<feature type="domain" description="Peptidoglycan beta-N-acetylmuramidase NamZ C-terminal" evidence="3">
    <location>
        <begin position="660"/>
        <end position="762"/>
    </location>
</feature>
<accession>A0A381X2D0</accession>
<dbReference type="PANTHER" id="PTHR42915:SF1">
    <property type="entry name" value="PEPTIDOGLYCAN BETA-N-ACETYLMURAMIDASE NAMZ"/>
    <property type="match status" value="1"/>
</dbReference>
<evidence type="ECO:0000313" key="4">
    <source>
        <dbReference type="EMBL" id="SVA58363.1"/>
    </source>
</evidence>
<organism evidence="4">
    <name type="scientific">marine metagenome</name>
    <dbReference type="NCBI Taxonomy" id="408172"/>
    <lineage>
        <taxon>unclassified sequences</taxon>
        <taxon>metagenomes</taxon>
        <taxon>ecological metagenomes</taxon>
    </lineage>
</organism>
<dbReference type="InterPro" id="IPR008302">
    <property type="entry name" value="NamZ"/>
</dbReference>
<dbReference type="Gene3D" id="3.40.710.10">
    <property type="entry name" value="DD-peptidase/beta-lactamase superfamily"/>
    <property type="match status" value="1"/>
</dbReference>
<dbReference type="Gene3D" id="3.90.1150.140">
    <property type="match status" value="1"/>
</dbReference>
<gene>
    <name evidence="4" type="ORF">METZ01_LOCUS111217</name>
</gene>
<dbReference type="InterPro" id="IPR001466">
    <property type="entry name" value="Beta-lactam-related"/>
</dbReference>